<sequence length="94" mass="11580">MYCVYIIYSKTIDSFYIGETIDIESRIKQHNESFYETGYTKQTKDWILYYKIECNSRTQARKIETHIKKMKSKRYIQNLKKYPEIIEKLKNKYN</sequence>
<evidence type="ECO:0000313" key="2">
    <source>
        <dbReference type="EMBL" id="MCC1485227.1"/>
    </source>
</evidence>
<dbReference type="InterPro" id="IPR035901">
    <property type="entry name" value="GIY-YIG_endonuc_sf"/>
</dbReference>
<evidence type="ECO:0000259" key="1">
    <source>
        <dbReference type="PROSITE" id="PS50164"/>
    </source>
</evidence>
<keyword evidence="3" id="KW-1185">Reference proteome</keyword>
<gene>
    <name evidence="2" type="ORF">J1C55_11545</name>
</gene>
<protein>
    <submittedName>
        <fullName evidence="2">GIY-YIG nuclease family protein</fullName>
    </submittedName>
</protein>
<organism evidence="2 3">
    <name type="scientific">Winogradskyella immobilis</name>
    <dbReference type="NCBI Taxonomy" id="2816852"/>
    <lineage>
        <taxon>Bacteria</taxon>
        <taxon>Pseudomonadati</taxon>
        <taxon>Bacteroidota</taxon>
        <taxon>Flavobacteriia</taxon>
        <taxon>Flavobacteriales</taxon>
        <taxon>Flavobacteriaceae</taxon>
        <taxon>Winogradskyella</taxon>
    </lineage>
</organism>
<dbReference type="Gene3D" id="3.40.1440.10">
    <property type="entry name" value="GIY-YIG endonuclease"/>
    <property type="match status" value="1"/>
</dbReference>
<reference evidence="3" key="1">
    <citation type="submission" date="2021-03" db="EMBL/GenBank/DDBJ databases">
        <title>Genome of Cognatishimia sp. F0-27.</title>
        <authorList>
            <person name="Ping X."/>
        </authorList>
    </citation>
    <scope>NUCLEOTIDE SEQUENCE [LARGE SCALE GENOMIC DNA]</scope>
    <source>
        <strain evidence="3">E313</strain>
    </source>
</reference>
<reference evidence="3" key="2">
    <citation type="submission" date="2023-07" db="EMBL/GenBank/DDBJ databases">
        <title>Genome of Winogradskyella sp. E313.</title>
        <authorList>
            <person name="Zhou Y."/>
        </authorList>
    </citation>
    <scope>NUCLEOTIDE SEQUENCE [LARGE SCALE GENOMIC DNA]</scope>
    <source>
        <strain evidence="3">E313</strain>
    </source>
</reference>
<accession>A0ABS8EQV6</accession>
<comment type="caution">
    <text evidence="2">The sequence shown here is derived from an EMBL/GenBank/DDBJ whole genome shotgun (WGS) entry which is preliminary data.</text>
</comment>
<dbReference type="InterPro" id="IPR000305">
    <property type="entry name" value="GIY-YIG_endonuc"/>
</dbReference>
<name>A0ABS8EQV6_9FLAO</name>
<evidence type="ECO:0000313" key="3">
    <source>
        <dbReference type="Proteomes" id="UP000778797"/>
    </source>
</evidence>
<dbReference type="EMBL" id="JAFMPT010000017">
    <property type="protein sequence ID" value="MCC1485227.1"/>
    <property type="molecule type" value="Genomic_DNA"/>
</dbReference>
<dbReference type="SUPFAM" id="SSF82771">
    <property type="entry name" value="GIY-YIG endonuclease"/>
    <property type="match status" value="1"/>
</dbReference>
<proteinExistence type="predicted"/>
<dbReference type="Proteomes" id="UP000778797">
    <property type="component" value="Unassembled WGS sequence"/>
</dbReference>
<feature type="domain" description="GIY-YIG" evidence="1">
    <location>
        <begin position="1"/>
        <end position="77"/>
    </location>
</feature>
<dbReference type="PROSITE" id="PS50164">
    <property type="entry name" value="GIY_YIG"/>
    <property type="match status" value="1"/>
</dbReference>
<dbReference type="Pfam" id="PF01541">
    <property type="entry name" value="GIY-YIG"/>
    <property type="match status" value="1"/>
</dbReference>
<dbReference type="RefSeq" id="WP_227477716.1">
    <property type="nucleotide sequence ID" value="NZ_JAFMPT010000017.1"/>
</dbReference>